<name>A0ABX9QF39_9BACT</name>
<gene>
    <name evidence="2" type="ORF">D7Y13_22500</name>
</gene>
<dbReference type="EMBL" id="RAWI01000182">
    <property type="protein sequence ID" value="RKI03279.1"/>
    <property type="molecule type" value="Genomic_DNA"/>
</dbReference>
<feature type="signal peptide" evidence="1">
    <location>
        <begin position="1"/>
        <end position="29"/>
    </location>
</feature>
<proteinExistence type="predicted"/>
<sequence length="159" mass="16836">MSRHSIHAVFLCGALGLGLGLSGVPTASAADVQAEQSQPALRVTYLLYSGRPNPVVLVTDPAQLRAIEEQIERALASGERVTKAESHAVLGYTGIQIERLGASARSSAPLVLRGDLLRTSSSQATVSRDVAGIENLLLQLGREQKVLGDAELSVIRQTR</sequence>
<organism evidence="2 3">
    <name type="scientific">Corallococcus praedator</name>
    <dbReference type="NCBI Taxonomy" id="2316724"/>
    <lineage>
        <taxon>Bacteria</taxon>
        <taxon>Pseudomonadati</taxon>
        <taxon>Myxococcota</taxon>
        <taxon>Myxococcia</taxon>
        <taxon>Myxococcales</taxon>
        <taxon>Cystobacterineae</taxon>
        <taxon>Myxococcaceae</taxon>
        <taxon>Corallococcus</taxon>
    </lineage>
</organism>
<evidence type="ECO:0000313" key="2">
    <source>
        <dbReference type="EMBL" id="RKI03279.1"/>
    </source>
</evidence>
<dbReference type="RefSeq" id="WP_120584422.1">
    <property type="nucleotide sequence ID" value="NZ_RAWI01000182.1"/>
</dbReference>
<keyword evidence="1" id="KW-0732">Signal</keyword>
<protein>
    <submittedName>
        <fullName evidence="2">Uncharacterized protein</fullName>
    </submittedName>
</protein>
<evidence type="ECO:0000256" key="1">
    <source>
        <dbReference type="SAM" id="SignalP"/>
    </source>
</evidence>
<reference evidence="2 3" key="1">
    <citation type="submission" date="2018-09" db="EMBL/GenBank/DDBJ databases">
        <authorList>
            <person name="Livingstone P.G."/>
            <person name="Whitworth D.E."/>
        </authorList>
    </citation>
    <scope>NUCLEOTIDE SEQUENCE [LARGE SCALE GENOMIC DNA]</scope>
    <source>
        <strain evidence="2 3">CA031B</strain>
    </source>
</reference>
<keyword evidence="3" id="KW-1185">Reference proteome</keyword>
<comment type="caution">
    <text evidence="2">The sequence shown here is derived from an EMBL/GenBank/DDBJ whole genome shotgun (WGS) entry which is preliminary data.</text>
</comment>
<evidence type="ECO:0000313" key="3">
    <source>
        <dbReference type="Proteomes" id="UP000278907"/>
    </source>
</evidence>
<accession>A0ABX9QF39</accession>
<feature type="chain" id="PRO_5046799030" evidence="1">
    <location>
        <begin position="30"/>
        <end position="159"/>
    </location>
</feature>
<dbReference type="Proteomes" id="UP000278907">
    <property type="component" value="Unassembled WGS sequence"/>
</dbReference>